<keyword evidence="2" id="KW-1185">Reference proteome</keyword>
<gene>
    <name evidence="1" type="ORF">ACFYM3_25880</name>
</gene>
<reference evidence="1 2" key="1">
    <citation type="submission" date="2024-10" db="EMBL/GenBank/DDBJ databases">
        <title>The Natural Products Discovery Center: Release of the First 8490 Sequenced Strains for Exploring Actinobacteria Biosynthetic Diversity.</title>
        <authorList>
            <person name="Kalkreuter E."/>
            <person name="Kautsar S.A."/>
            <person name="Yang D."/>
            <person name="Bader C.D."/>
            <person name="Teijaro C.N."/>
            <person name="Fluegel L."/>
            <person name="Davis C.M."/>
            <person name="Simpson J.R."/>
            <person name="Lauterbach L."/>
            <person name="Steele A.D."/>
            <person name="Gui C."/>
            <person name="Meng S."/>
            <person name="Li G."/>
            <person name="Viehrig K."/>
            <person name="Ye F."/>
            <person name="Su P."/>
            <person name="Kiefer A.F."/>
            <person name="Nichols A."/>
            <person name="Cepeda A.J."/>
            <person name="Yan W."/>
            <person name="Fan B."/>
            <person name="Jiang Y."/>
            <person name="Adhikari A."/>
            <person name="Zheng C.-J."/>
            <person name="Schuster L."/>
            <person name="Cowan T.M."/>
            <person name="Smanski M.J."/>
            <person name="Chevrette M.G."/>
            <person name="De Carvalho L.P.S."/>
            <person name="Shen B."/>
        </authorList>
    </citation>
    <scope>NUCLEOTIDE SEQUENCE [LARGE SCALE GENOMIC DNA]</scope>
    <source>
        <strain evidence="1 2">NPDC007066</strain>
    </source>
</reference>
<evidence type="ECO:0000313" key="2">
    <source>
        <dbReference type="Proteomes" id="UP001601288"/>
    </source>
</evidence>
<dbReference type="EMBL" id="JBIAFP010000016">
    <property type="protein sequence ID" value="MFE9228004.1"/>
    <property type="molecule type" value="Genomic_DNA"/>
</dbReference>
<sequence>MLISLGVRFAGRAPTLGSALTVSALSLGTAVGSWIAGLALDSPLGATGPAPVRTFPPELID</sequence>
<comment type="caution">
    <text evidence="1">The sequence shown here is derived from an EMBL/GenBank/DDBJ whole genome shotgun (WGS) entry which is preliminary data.</text>
</comment>
<dbReference type="Proteomes" id="UP001601288">
    <property type="component" value="Unassembled WGS sequence"/>
</dbReference>
<dbReference type="RefSeq" id="WP_358290134.1">
    <property type="nucleotide sequence ID" value="NZ_JBEYGJ010000041.1"/>
</dbReference>
<evidence type="ECO:0000313" key="1">
    <source>
        <dbReference type="EMBL" id="MFE9228004.1"/>
    </source>
</evidence>
<name>A0ABW6LLR6_9ACTN</name>
<proteinExistence type="predicted"/>
<protein>
    <submittedName>
        <fullName evidence="1">Uncharacterized protein</fullName>
    </submittedName>
</protein>
<organism evidence="1 2">
    <name type="scientific">Streptomyces massasporeus</name>
    <dbReference type="NCBI Taxonomy" id="67324"/>
    <lineage>
        <taxon>Bacteria</taxon>
        <taxon>Bacillati</taxon>
        <taxon>Actinomycetota</taxon>
        <taxon>Actinomycetes</taxon>
        <taxon>Kitasatosporales</taxon>
        <taxon>Streptomycetaceae</taxon>
        <taxon>Streptomyces</taxon>
    </lineage>
</organism>
<accession>A0ABW6LLR6</accession>